<protein>
    <recommendedName>
        <fullName evidence="2">Rab GDP dissociation inhibitor</fullName>
    </recommendedName>
</protein>
<dbReference type="SUPFAM" id="SSF51905">
    <property type="entry name" value="FAD/NAD(P)-binding domain"/>
    <property type="match status" value="1"/>
</dbReference>
<dbReference type="Proteomes" id="UP001476247">
    <property type="component" value="Unassembled WGS sequence"/>
</dbReference>
<proteinExistence type="inferred from homology"/>
<dbReference type="Pfam" id="PF00996">
    <property type="entry name" value="GDI"/>
    <property type="match status" value="1"/>
</dbReference>
<dbReference type="InterPro" id="IPR036188">
    <property type="entry name" value="FAD/NAD-bd_sf"/>
</dbReference>
<organism evidence="3 4">
    <name type="scientific">Helicostylum pulchrum</name>
    <dbReference type="NCBI Taxonomy" id="562976"/>
    <lineage>
        <taxon>Eukaryota</taxon>
        <taxon>Fungi</taxon>
        <taxon>Fungi incertae sedis</taxon>
        <taxon>Mucoromycota</taxon>
        <taxon>Mucoromycotina</taxon>
        <taxon>Mucoromycetes</taxon>
        <taxon>Mucorales</taxon>
        <taxon>Mucorineae</taxon>
        <taxon>Mucoraceae</taxon>
        <taxon>Helicostylum</taxon>
    </lineage>
</organism>
<gene>
    <name evidence="3" type="ORF">HPULCUR_000836</name>
</gene>
<dbReference type="EMBL" id="BAABUJ010000004">
    <property type="protein sequence ID" value="GAA5795478.1"/>
    <property type="molecule type" value="Genomic_DNA"/>
</dbReference>
<sequence length="67" mass="7849">MCKFVHESPLEIPIEDGKQDNVFISRSYDATSHFETVCDDVHDMWRRITGEPLILKKRENEEEVNAV</sequence>
<evidence type="ECO:0000313" key="3">
    <source>
        <dbReference type="EMBL" id="GAA5795478.1"/>
    </source>
</evidence>
<evidence type="ECO:0000256" key="1">
    <source>
        <dbReference type="ARBA" id="ARBA00005593"/>
    </source>
</evidence>
<keyword evidence="4" id="KW-1185">Reference proteome</keyword>
<evidence type="ECO:0000313" key="4">
    <source>
        <dbReference type="Proteomes" id="UP001476247"/>
    </source>
</evidence>
<dbReference type="InterPro" id="IPR000806">
    <property type="entry name" value="RabGDI"/>
</dbReference>
<reference evidence="3 4" key="1">
    <citation type="submission" date="2024-04" db="EMBL/GenBank/DDBJ databases">
        <title>genome sequences of Mucor flavus KT1a and Helicostylum pulchrum KT1b strains isolation_sourced from the surface of a dry-aged beef.</title>
        <authorList>
            <person name="Toyotome T."/>
            <person name="Hosono M."/>
            <person name="Torimaru M."/>
            <person name="Fukuda K."/>
            <person name="Mikami N."/>
        </authorList>
    </citation>
    <scope>NUCLEOTIDE SEQUENCE [LARGE SCALE GENOMIC DNA]</scope>
    <source>
        <strain evidence="3 4">KT1b</strain>
    </source>
</reference>
<accession>A0ABP9XKZ2</accession>
<comment type="caution">
    <text evidence="3">The sequence shown here is derived from an EMBL/GenBank/DDBJ whole genome shotgun (WGS) entry which is preliminary data.</text>
</comment>
<dbReference type="PRINTS" id="PR00892">
    <property type="entry name" value="RABGDI"/>
</dbReference>
<comment type="similarity">
    <text evidence="1 2">Belongs to the Rab GDI family.</text>
</comment>
<dbReference type="InterPro" id="IPR018203">
    <property type="entry name" value="GDP_dissociation_inhibitor"/>
</dbReference>
<evidence type="ECO:0000256" key="2">
    <source>
        <dbReference type="RuleBase" id="RU363124"/>
    </source>
</evidence>
<name>A0ABP9XKZ2_9FUNG</name>
<dbReference type="Gene3D" id="3.50.50.60">
    <property type="entry name" value="FAD/NAD(P)-binding domain"/>
    <property type="match status" value="1"/>
</dbReference>